<dbReference type="PANTHER" id="PTHR30069:SF40">
    <property type="entry name" value="TONB-DEPENDENT RECEPTOR NMB0964-RELATED"/>
    <property type="match status" value="1"/>
</dbReference>
<dbReference type="Pfam" id="PF07715">
    <property type="entry name" value="Plug"/>
    <property type="match status" value="1"/>
</dbReference>
<dbReference type="EMBL" id="FQUQ01000003">
    <property type="protein sequence ID" value="SHF62138.1"/>
    <property type="molecule type" value="Genomic_DNA"/>
</dbReference>
<dbReference type="SUPFAM" id="SSF56935">
    <property type="entry name" value="Porins"/>
    <property type="match status" value="1"/>
</dbReference>
<dbReference type="PANTHER" id="PTHR30069">
    <property type="entry name" value="TONB-DEPENDENT OUTER MEMBRANE RECEPTOR"/>
    <property type="match status" value="1"/>
</dbReference>
<dbReference type="Pfam" id="PF13715">
    <property type="entry name" value="CarbopepD_reg_2"/>
    <property type="match status" value="1"/>
</dbReference>
<dbReference type="InterPro" id="IPR000531">
    <property type="entry name" value="Beta-barrel_TonB"/>
</dbReference>
<accession>A0A1M5D573</accession>
<dbReference type="GO" id="GO:0009279">
    <property type="term" value="C:cell outer membrane"/>
    <property type="evidence" value="ECO:0007669"/>
    <property type="project" value="UniProtKB-SubCell"/>
</dbReference>
<keyword evidence="3 8" id="KW-1134">Transmembrane beta strand</keyword>
<feature type="chain" id="PRO_5013132873" evidence="10">
    <location>
        <begin position="23"/>
        <end position="766"/>
    </location>
</feature>
<comment type="subcellular location">
    <subcellularLocation>
        <location evidence="1 8">Cell outer membrane</location>
        <topology evidence="1 8">Multi-pass membrane protein</topology>
    </subcellularLocation>
</comment>
<evidence type="ECO:0000259" key="12">
    <source>
        <dbReference type="Pfam" id="PF07715"/>
    </source>
</evidence>
<dbReference type="InterPro" id="IPR036942">
    <property type="entry name" value="Beta-barrel_TonB_sf"/>
</dbReference>
<evidence type="ECO:0000256" key="2">
    <source>
        <dbReference type="ARBA" id="ARBA00022448"/>
    </source>
</evidence>
<evidence type="ECO:0000256" key="3">
    <source>
        <dbReference type="ARBA" id="ARBA00022452"/>
    </source>
</evidence>
<keyword evidence="4 8" id="KW-0812">Transmembrane</keyword>
<reference evidence="14" key="1">
    <citation type="submission" date="2016-11" db="EMBL/GenBank/DDBJ databases">
        <authorList>
            <person name="Varghese N."/>
            <person name="Submissions S."/>
        </authorList>
    </citation>
    <scope>NUCLEOTIDE SEQUENCE [LARGE SCALE GENOMIC DNA]</scope>
    <source>
        <strain evidence="14">DSM 16990</strain>
    </source>
</reference>
<dbReference type="AlphaFoldDB" id="A0A1M5D573"/>
<dbReference type="RefSeq" id="WP_073231917.1">
    <property type="nucleotide sequence ID" value="NZ_FQUQ01000003.1"/>
</dbReference>
<keyword evidence="10" id="KW-0732">Signal</keyword>
<protein>
    <submittedName>
        <fullName evidence="13">Iron complex outermembrane recepter protein</fullName>
    </submittedName>
</protein>
<dbReference type="Proteomes" id="UP000184287">
    <property type="component" value="Unassembled WGS sequence"/>
</dbReference>
<dbReference type="Gene3D" id="2.60.40.1120">
    <property type="entry name" value="Carboxypeptidase-like, regulatory domain"/>
    <property type="match status" value="1"/>
</dbReference>
<dbReference type="Gene3D" id="2.170.130.10">
    <property type="entry name" value="TonB-dependent receptor, plug domain"/>
    <property type="match status" value="1"/>
</dbReference>
<evidence type="ECO:0000313" key="14">
    <source>
        <dbReference type="Proteomes" id="UP000184287"/>
    </source>
</evidence>
<evidence type="ECO:0000256" key="10">
    <source>
        <dbReference type="SAM" id="SignalP"/>
    </source>
</evidence>
<evidence type="ECO:0000256" key="8">
    <source>
        <dbReference type="PROSITE-ProRule" id="PRU01360"/>
    </source>
</evidence>
<dbReference type="Pfam" id="PF00593">
    <property type="entry name" value="TonB_dep_Rec_b-barrel"/>
    <property type="match status" value="1"/>
</dbReference>
<evidence type="ECO:0000256" key="6">
    <source>
        <dbReference type="ARBA" id="ARBA00023136"/>
    </source>
</evidence>
<keyword evidence="14" id="KW-1185">Reference proteome</keyword>
<evidence type="ECO:0000256" key="1">
    <source>
        <dbReference type="ARBA" id="ARBA00004571"/>
    </source>
</evidence>
<dbReference type="InterPro" id="IPR012910">
    <property type="entry name" value="Plug_dom"/>
</dbReference>
<evidence type="ECO:0000256" key="9">
    <source>
        <dbReference type="RuleBase" id="RU003357"/>
    </source>
</evidence>
<dbReference type="InterPro" id="IPR008969">
    <property type="entry name" value="CarboxyPept-like_regulatory"/>
</dbReference>
<evidence type="ECO:0000256" key="5">
    <source>
        <dbReference type="ARBA" id="ARBA00023077"/>
    </source>
</evidence>
<name>A0A1M5D573_9SPHI</name>
<evidence type="ECO:0000256" key="7">
    <source>
        <dbReference type="ARBA" id="ARBA00023237"/>
    </source>
</evidence>
<dbReference type="GO" id="GO:0044718">
    <property type="term" value="P:siderophore transmembrane transport"/>
    <property type="evidence" value="ECO:0007669"/>
    <property type="project" value="TreeGrafter"/>
</dbReference>
<proteinExistence type="inferred from homology"/>
<dbReference type="Gene3D" id="2.40.170.20">
    <property type="entry name" value="TonB-dependent receptor, beta-barrel domain"/>
    <property type="match status" value="1"/>
</dbReference>
<sequence>MKKIHLVLVVLLYTFFSANSFAAELSEVKGKITDASTQEPLIGATIYISDLKAVTTTNSLGEFTLKNIPLKGRFLMEVRFVGYKTHSQMVDLATINTLNISMEPSVVESAEVVITGSPFSSNNKTNSLSVVTVGKDKLAQAGGTNLVDAISRIPGVSQVSTGGAISKPTIRGLGYNRVLTMVDGAREEAQQWGDEHGIEVDQFSAARVEILKGPASLLYGSDALGGVINIIDDLVPPPGVFNGDFTTSYGTNNGLSASSLMLQGNDNGFVYRGRVSYKNAYGFGYKNTTVPNSGFNEFNLNGMVGLNKSWGYSHLTFSRFHTNIGLVEDGPNEQGNFVNEDGEVISKAEAQQRRLGLPFQNITHYRTALNSNFILGKGQLKTTFAFQRNMRKEFEESATEPGLNLNLNSYTYDVKYYFPNAGKWEPAIGVQGMYQKNVNKGDEFLIPDYNSNNIGAFFYLKRNFEKGAVNIGARYDYKKINGQDLSVDGEQVFSSFNNKFSNVSGSIGFAYEVAKNLVLKGNAGSGFRAPNIAELAANGRHEGTFRYEIGNSKLKQETSLQFDLGLEYTAKSVTFGLNAYANRIFNYIYPGNFNKETKELTNEAGEIETLPVYRFVQTKADLIGGEASMDFHLVKSLHFENSFAYVRGINRADDAPLPFIPAATINNELRFEPSIKGLGETYIKVGVSNVLKQARFDSFETQTDGYTLLDAGIGTSIKTKNGKLNLWVTGQNLLDKKYYNHLSRYKPAGIYNPGRNVTFGINVPFM</sequence>
<dbReference type="GO" id="GO:0015344">
    <property type="term" value="F:siderophore uptake transmembrane transporter activity"/>
    <property type="evidence" value="ECO:0007669"/>
    <property type="project" value="TreeGrafter"/>
</dbReference>
<dbReference type="CDD" id="cd01347">
    <property type="entry name" value="ligand_gated_channel"/>
    <property type="match status" value="1"/>
</dbReference>
<dbReference type="PROSITE" id="PS52016">
    <property type="entry name" value="TONB_DEPENDENT_REC_3"/>
    <property type="match status" value="1"/>
</dbReference>
<gene>
    <name evidence="13" type="ORF">SAMN04488522_10380</name>
</gene>
<evidence type="ECO:0000259" key="11">
    <source>
        <dbReference type="Pfam" id="PF00593"/>
    </source>
</evidence>
<keyword evidence="6 8" id="KW-0472">Membrane</keyword>
<keyword evidence="2 8" id="KW-0813">Transport</keyword>
<keyword evidence="5 9" id="KW-0798">TonB box</keyword>
<evidence type="ECO:0000256" key="4">
    <source>
        <dbReference type="ARBA" id="ARBA00022692"/>
    </source>
</evidence>
<organism evidence="13 14">
    <name type="scientific">Pedobacter caeni</name>
    <dbReference type="NCBI Taxonomy" id="288992"/>
    <lineage>
        <taxon>Bacteria</taxon>
        <taxon>Pseudomonadati</taxon>
        <taxon>Bacteroidota</taxon>
        <taxon>Sphingobacteriia</taxon>
        <taxon>Sphingobacteriales</taxon>
        <taxon>Sphingobacteriaceae</taxon>
        <taxon>Pedobacter</taxon>
    </lineage>
</organism>
<evidence type="ECO:0000313" key="13">
    <source>
        <dbReference type="EMBL" id="SHF62138.1"/>
    </source>
</evidence>
<feature type="domain" description="TonB-dependent receptor-like beta-barrel" evidence="11">
    <location>
        <begin position="248"/>
        <end position="728"/>
    </location>
</feature>
<dbReference type="InterPro" id="IPR037066">
    <property type="entry name" value="Plug_dom_sf"/>
</dbReference>
<dbReference type="InterPro" id="IPR039426">
    <property type="entry name" value="TonB-dep_rcpt-like"/>
</dbReference>
<dbReference type="SUPFAM" id="SSF49464">
    <property type="entry name" value="Carboxypeptidase regulatory domain-like"/>
    <property type="match status" value="1"/>
</dbReference>
<keyword evidence="7 8" id="KW-0998">Cell outer membrane</keyword>
<dbReference type="STRING" id="288992.SAMN04488522_10380"/>
<dbReference type="OrthoDB" id="9795928at2"/>
<feature type="domain" description="TonB-dependent receptor plug" evidence="12">
    <location>
        <begin position="126"/>
        <end position="227"/>
    </location>
</feature>
<feature type="signal peptide" evidence="10">
    <location>
        <begin position="1"/>
        <end position="22"/>
    </location>
</feature>
<comment type="similarity">
    <text evidence="8 9">Belongs to the TonB-dependent receptor family.</text>
</comment>